<keyword evidence="2" id="KW-1185">Reference proteome</keyword>
<evidence type="ECO:0000313" key="2">
    <source>
        <dbReference type="Proteomes" id="UP000305888"/>
    </source>
</evidence>
<organism evidence="1 2">
    <name type="scientific">Paroceanicella profunda</name>
    <dbReference type="NCBI Taxonomy" id="2579971"/>
    <lineage>
        <taxon>Bacteria</taxon>
        <taxon>Pseudomonadati</taxon>
        <taxon>Pseudomonadota</taxon>
        <taxon>Alphaproteobacteria</taxon>
        <taxon>Rhodobacterales</taxon>
        <taxon>Paracoccaceae</taxon>
        <taxon>Paroceanicella</taxon>
    </lineage>
</organism>
<sequence length="236" mass="25439">MIAALPMYDWPEIRPATDAFWNRMRERLARDGIFTPERLSRELTAAESWAHPDLLLGQTCGWPLTHGLAGHAVPVARPIHDLPGCGDGVYRSAVIVRSGEDRPLHTLRAAVNGADSLSGHHALRRWFARRSIALVPHLVTGAHRASVIAVREGKADIAAIDAVSWELARRHEDTRGLERLGWTEEAPALPFITAPGGPTAALARALARPGPEIAAALGLIGILPAGLEDYATLAGW</sequence>
<dbReference type="EMBL" id="CP040818">
    <property type="protein sequence ID" value="QDL91399.1"/>
    <property type="molecule type" value="Genomic_DNA"/>
</dbReference>
<gene>
    <name evidence="1" type="ORF">FDP22_06135</name>
</gene>
<accession>A0A5B8FXT9</accession>
<dbReference type="PANTHER" id="PTHR35841:SF1">
    <property type="entry name" value="PHOSPHONATES-BINDING PERIPLASMIC PROTEIN"/>
    <property type="match status" value="1"/>
</dbReference>
<protein>
    <recommendedName>
        <fullName evidence="3">Phosphate ABC transporter substrate-binding protein</fullName>
    </recommendedName>
</protein>
<dbReference type="Pfam" id="PF12974">
    <property type="entry name" value="Phosphonate-bd"/>
    <property type="match status" value="1"/>
</dbReference>
<name>A0A5B8FXT9_9RHOB</name>
<dbReference type="OrthoDB" id="7353682at2"/>
<dbReference type="Gene3D" id="3.40.190.10">
    <property type="entry name" value="Periplasmic binding protein-like II"/>
    <property type="match status" value="1"/>
</dbReference>
<dbReference type="PANTHER" id="PTHR35841">
    <property type="entry name" value="PHOSPHONATES-BINDING PERIPLASMIC PROTEIN"/>
    <property type="match status" value="1"/>
</dbReference>
<dbReference type="Proteomes" id="UP000305888">
    <property type="component" value="Chromosome"/>
</dbReference>
<dbReference type="SUPFAM" id="SSF53850">
    <property type="entry name" value="Periplasmic binding protein-like II"/>
    <property type="match status" value="1"/>
</dbReference>
<dbReference type="KEGG" id="ppru:FDP22_06135"/>
<dbReference type="AlphaFoldDB" id="A0A5B8FXT9"/>
<evidence type="ECO:0008006" key="3">
    <source>
        <dbReference type="Google" id="ProtNLM"/>
    </source>
</evidence>
<reference evidence="1 2" key="1">
    <citation type="submission" date="2019-06" db="EMBL/GenBank/DDBJ databases">
        <title>Genome sequence of Rhodobacteraceae bacterium D4M1.</title>
        <authorList>
            <person name="Cao J."/>
        </authorList>
    </citation>
    <scope>NUCLEOTIDE SEQUENCE [LARGE SCALE GENOMIC DNA]</scope>
    <source>
        <strain evidence="1 2">D4M1</strain>
    </source>
</reference>
<dbReference type="RefSeq" id="WP_138577859.1">
    <property type="nucleotide sequence ID" value="NZ_CP040818.1"/>
</dbReference>
<evidence type="ECO:0000313" key="1">
    <source>
        <dbReference type="EMBL" id="QDL91399.1"/>
    </source>
</evidence>
<proteinExistence type="predicted"/>